<dbReference type="Gene3D" id="3.30.2010.10">
    <property type="entry name" value="Metalloproteases ('zincins'), catalytic domain"/>
    <property type="match status" value="1"/>
</dbReference>
<accession>A0ABW2IUF8</accession>
<feature type="domain" description="Peptidase M48" evidence="7">
    <location>
        <begin position="54"/>
        <end position="183"/>
    </location>
</feature>
<comment type="similarity">
    <text evidence="6">Belongs to the peptidase M48 family.</text>
</comment>
<dbReference type="InterPro" id="IPR051156">
    <property type="entry name" value="Mito/Outer_Membr_Metalloprot"/>
</dbReference>
<dbReference type="PANTHER" id="PTHR22726:SF1">
    <property type="entry name" value="METALLOENDOPEPTIDASE OMA1, MITOCHONDRIAL"/>
    <property type="match status" value="1"/>
</dbReference>
<comment type="cofactor">
    <cofactor evidence="6">
        <name>Zn(2+)</name>
        <dbReference type="ChEBI" id="CHEBI:29105"/>
    </cofactor>
    <text evidence="6">Binds 1 zinc ion per subunit.</text>
</comment>
<dbReference type="EMBL" id="JBHTBD010000002">
    <property type="protein sequence ID" value="MFC7294491.1"/>
    <property type="molecule type" value="Genomic_DNA"/>
</dbReference>
<evidence type="ECO:0000256" key="1">
    <source>
        <dbReference type="ARBA" id="ARBA00022670"/>
    </source>
</evidence>
<protein>
    <submittedName>
        <fullName evidence="8">M48 family metalloprotease</fullName>
        <ecNumber evidence="8">3.4.24.-</ecNumber>
    </submittedName>
</protein>
<proteinExistence type="inferred from homology"/>
<dbReference type="InterPro" id="IPR001915">
    <property type="entry name" value="Peptidase_M48"/>
</dbReference>
<reference evidence="9" key="1">
    <citation type="journal article" date="2019" name="Int. J. Syst. Evol. Microbiol.">
        <title>The Global Catalogue of Microorganisms (GCM) 10K type strain sequencing project: providing services to taxonomists for standard genome sequencing and annotation.</title>
        <authorList>
            <consortium name="The Broad Institute Genomics Platform"/>
            <consortium name="The Broad Institute Genome Sequencing Center for Infectious Disease"/>
            <person name="Wu L."/>
            <person name="Ma J."/>
        </authorList>
    </citation>
    <scope>NUCLEOTIDE SEQUENCE [LARGE SCALE GENOMIC DNA]</scope>
    <source>
        <strain evidence="9">CCUG 60559</strain>
    </source>
</reference>
<organism evidence="8 9">
    <name type="scientific">Marinobacter aromaticivorans</name>
    <dbReference type="NCBI Taxonomy" id="1494078"/>
    <lineage>
        <taxon>Bacteria</taxon>
        <taxon>Pseudomonadati</taxon>
        <taxon>Pseudomonadota</taxon>
        <taxon>Gammaproteobacteria</taxon>
        <taxon>Pseudomonadales</taxon>
        <taxon>Marinobacteraceae</taxon>
        <taxon>Marinobacter</taxon>
    </lineage>
</organism>
<gene>
    <name evidence="8" type="ORF">ACFQQA_07125</name>
</gene>
<dbReference type="RefSeq" id="WP_157807829.1">
    <property type="nucleotide sequence ID" value="NZ_JBHTBD010000002.1"/>
</dbReference>
<evidence type="ECO:0000256" key="5">
    <source>
        <dbReference type="ARBA" id="ARBA00023049"/>
    </source>
</evidence>
<keyword evidence="4 6" id="KW-0862">Zinc</keyword>
<dbReference type="EC" id="3.4.24.-" evidence="8"/>
<keyword evidence="9" id="KW-1185">Reference proteome</keyword>
<evidence type="ECO:0000256" key="2">
    <source>
        <dbReference type="ARBA" id="ARBA00022723"/>
    </source>
</evidence>
<sequence length="435" mass="48402">MEDAVLLRGDSVSPLEAASVTAELQAIAEELSSDWLGEPCHCRVRLGPRYSFGGFTYPHGTIVIQAGTLEYLDTRDEVAALLAHELSHLWLAHHEKDQLETTAKGLADLAQAISMFSNDDNAREATLRFGGSTDALVAAAGFTQWNREQETEADLLAAKVLEASRYNPMSMIALLTKLNKGKDEVPIAGSAYEEMAAVAANKLKNEKSEISDSQIQKWISSVASDMSGREYLSSEDRRTIVRMVIYDLEGAALARSFSDMQIDVAVLKPVTSLKKIHDYEPTSPSYMALVDQALAYEPGNLHLQLVKFRAVLARKDWQQATELAREFIQRPDATFSALSEATRFLDQHNEITDSERKSLVYEAVLKLAKLDLPDAYVADQYYLSKRYEVPLHDMLNQKLCEAGTGKVNVRERCELAKQALESRRSFYQTLAEAGL</sequence>
<keyword evidence="1 6" id="KW-0645">Protease</keyword>
<evidence type="ECO:0000256" key="4">
    <source>
        <dbReference type="ARBA" id="ARBA00022833"/>
    </source>
</evidence>
<evidence type="ECO:0000313" key="8">
    <source>
        <dbReference type="EMBL" id="MFC7294491.1"/>
    </source>
</evidence>
<dbReference type="Proteomes" id="UP001596506">
    <property type="component" value="Unassembled WGS sequence"/>
</dbReference>
<dbReference type="PANTHER" id="PTHR22726">
    <property type="entry name" value="METALLOENDOPEPTIDASE OMA1"/>
    <property type="match status" value="1"/>
</dbReference>
<keyword evidence="5 6" id="KW-0482">Metalloprotease</keyword>
<dbReference type="GO" id="GO:0008237">
    <property type="term" value="F:metallopeptidase activity"/>
    <property type="evidence" value="ECO:0007669"/>
    <property type="project" value="UniProtKB-KW"/>
</dbReference>
<keyword evidence="3 6" id="KW-0378">Hydrolase</keyword>
<evidence type="ECO:0000259" key="7">
    <source>
        <dbReference type="Pfam" id="PF01435"/>
    </source>
</evidence>
<evidence type="ECO:0000256" key="3">
    <source>
        <dbReference type="ARBA" id="ARBA00022801"/>
    </source>
</evidence>
<name>A0ABW2IUF8_9GAMM</name>
<evidence type="ECO:0000313" key="9">
    <source>
        <dbReference type="Proteomes" id="UP001596506"/>
    </source>
</evidence>
<comment type="caution">
    <text evidence="8">The sequence shown here is derived from an EMBL/GenBank/DDBJ whole genome shotgun (WGS) entry which is preliminary data.</text>
</comment>
<evidence type="ECO:0000256" key="6">
    <source>
        <dbReference type="RuleBase" id="RU003983"/>
    </source>
</evidence>
<dbReference type="Pfam" id="PF01435">
    <property type="entry name" value="Peptidase_M48"/>
    <property type="match status" value="1"/>
</dbReference>
<keyword evidence="2" id="KW-0479">Metal-binding</keyword>